<keyword evidence="3" id="KW-1185">Reference proteome</keyword>
<dbReference type="AlphaFoldDB" id="A0AA91I4L4"/>
<feature type="compositionally biased region" description="Acidic residues" evidence="1">
    <location>
        <begin position="148"/>
        <end position="161"/>
    </location>
</feature>
<dbReference type="RefSeq" id="WP_064028248.1">
    <property type="nucleotide sequence ID" value="NZ_LUUL01000088.1"/>
</dbReference>
<feature type="region of interest" description="Disordered" evidence="1">
    <location>
        <begin position="133"/>
        <end position="161"/>
    </location>
</feature>
<reference evidence="2 3" key="1">
    <citation type="submission" date="2016-03" db="EMBL/GenBank/DDBJ databases">
        <authorList>
            <person name="Heylen K."/>
            <person name="De Vos P."/>
            <person name="Vekeman B."/>
        </authorList>
    </citation>
    <scope>NUCLEOTIDE SEQUENCE [LARGE SCALE GENOMIC DNA]</scope>
    <source>
        <strain evidence="2 3">R-49807</strain>
    </source>
</reference>
<evidence type="ECO:0000313" key="2">
    <source>
        <dbReference type="EMBL" id="OAI24558.1"/>
    </source>
</evidence>
<feature type="compositionally biased region" description="Basic and acidic residues" evidence="1">
    <location>
        <begin position="133"/>
        <end position="147"/>
    </location>
</feature>
<protein>
    <recommendedName>
        <fullName evidence="4">Terminase</fullName>
    </recommendedName>
</protein>
<evidence type="ECO:0000313" key="3">
    <source>
        <dbReference type="Proteomes" id="UP000077734"/>
    </source>
</evidence>
<comment type="caution">
    <text evidence="2">The sequence shown here is derived from an EMBL/GenBank/DDBJ whole genome shotgun (WGS) entry which is preliminary data.</text>
</comment>
<evidence type="ECO:0000256" key="1">
    <source>
        <dbReference type="SAM" id="MobiDB-lite"/>
    </source>
</evidence>
<dbReference type="EMBL" id="LUUL01000088">
    <property type="protein sequence ID" value="OAI24558.1"/>
    <property type="molecule type" value="Genomic_DNA"/>
</dbReference>
<name>A0AA91I4L4_9GAMM</name>
<accession>A0AA91I4L4</accession>
<dbReference type="Proteomes" id="UP000077734">
    <property type="component" value="Unassembled WGS sequence"/>
</dbReference>
<sequence length="161" mass="18356">MTEDTKKRGRPRGYKPEYVQLAHNYTLLGATQEQLSEFFNVSASTVDAWIKRHPEFADAIKRGRILADAEVAADGLFRRATGYRYSEVTTREIKNEAGEVLSIESVTVTREIPPDTDACIFWLKNRQPNKWRDRTEVVHYDQPKPEAQDDGTAEPNQDADA</sequence>
<organism evidence="2 3">
    <name type="scientific">Methylomonas koyamae</name>
    <dbReference type="NCBI Taxonomy" id="702114"/>
    <lineage>
        <taxon>Bacteria</taxon>
        <taxon>Pseudomonadati</taxon>
        <taxon>Pseudomonadota</taxon>
        <taxon>Gammaproteobacteria</taxon>
        <taxon>Methylococcales</taxon>
        <taxon>Methylococcaceae</taxon>
        <taxon>Methylomonas</taxon>
    </lineage>
</organism>
<gene>
    <name evidence="2" type="ORF">A1356_15460</name>
</gene>
<proteinExistence type="predicted"/>
<evidence type="ECO:0008006" key="4">
    <source>
        <dbReference type="Google" id="ProtNLM"/>
    </source>
</evidence>